<protein>
    <recommendedName>
        <fullName evidence="3">BZIP domain-containing protein</fullName>
    </recommendedName>
</protein>
<dbReference type="OrthoDB" id="95187at2759"/>
<dbReference type="VEuPathDB" id="FungiDB:PITG_15570"/>
<accession>D0NT35</accession>
<dbReference type="Proteomes" id="UP000006643">
    <property type="component" value="Unassembled WGS sequence"/>
</dbReference>
<dbReference type="HOGENOM" id="CLU_861852_0_0_1"/>
<gene>
    <name evidence="1" type="ORF">PITG_15570</name>
</gene>
<dbReference type="InParanoid" id="D0NT35"/>
<sequence>MKEPFCLTKPTVICDCKRVGPPCPKDDDEQDAIKLNRQAAATKARRDRQQRYREKQRQYVNSLETTVKRLRMDVDQQLHARHHAQRIHEYFANMPIRPMTLTASSVITCMRECMKTFELGTRDQQIKFLESATCTDVRYGESVGRDSILKHWVNLALLLRDSAPILLEHCESSVGFLEQDVAVGYMSALLVIRLTTRSLATAFPLTLSSTRLRDKMLQNPTFGLPMTTVFQFDEQGKICRYDPTIDLVTGLYAVIRDYRDVASILESANIDASGEIRGLGLDFYCGVEASLVDKHSVAFLLASGEDTRQTDTGGQTATRVAGV</sequence>
<dbReference type="KEGG" id="pif:PITG_15570"/>
<dbReference type="EMBL" id="DS028159">
    <property type="protein sequence ID" value="EEY64791.1"/>
    <property type="molecule type" value="Genomic_DNA"/>
</dbReference>
<organism evidence="1 2">
    <name type="scientific">Phytophthora infestans (strain T30-4)</name>
    <name type="common">Potato late blight agent</name>
    <dbReference type="NCBI Taxonomy" id="403677"/>
    <lineage>
        <taxon>Eukaryota</taxon>
        <taxon>Sar</taxon>
        <taxon>Stramenopiles</taxon>
        <taxon>Oomycota</taxon>
        <taxon>Peronosporomycetes</taxon>
        <taxon>Peronosporales</taxon>
        <taxon>Peronosporaceae</taxon>
        <taxon>Phytophthora</taxon>
    </lineage>
</organism>
<name>D0NT35_PHYIT</name>
<dbReference type="GeneID" id="9465622"/>
<reference evidence="2" key="1">
    <citation type="journal article" date="2009" name="Nature">
        <title>Genome sequence and analysis of the Irish potato famine pathogen Phytophthora infestans.</title>
        <authorList>
            <consortium name="The Broad Institute Genome Sequencing Platform"/>
            <person name="Haas B.J."/>
            <person name="Kamoun S."/>
            <person name="Zody M.C."/>
            <person name="Jiang R.H."/>
            <person name="Handsaker R.E."/>
            <person name="Cano L.M."/>
            <person name="Grabherr M."/>
            <person name="Kodira C.D."/>
            <person name="Raffaele S."/>
            <person name="Torto-Alalibo T."/>
            <person name="Bozkurt T.O."/>
            <person name="Ah-Fong A.M."/>
            <person name="Alvarado L."/>
            <person name="Anderson V.L."/>
            <person name="Armstrong M.R."/>
            <person name="Avrova A."/>
            <person name="Baxter L."/>
            <person name="Beynon J."/>
            <person name="Boevink P.C."/>
            <person name="Bollmann S.R."/>
            <person name="Bos J.I."/>
            <person name="Bulone V."/>
            <person name="Cai G."/>
            <person name="Cakir C."/>
            <person name="Carrington J.C."/>
            <person name="Chawner M."/>
            <person name="Conti L."/>
            <person name="Costanzo S."/>
            <person name="Ewan R."/>
            <person name="Fahlgren N."/>
            <person name="Fischbach M.A."/>
            <person name="Fugelstad J."/>
            <person name="Gilroy E.M."/>
            <person name="Gnerre S."/>
            <person name="Green P.J."/>
            <person name="Grenville-Briggs L.J."/>
            <person name="Griffith J."/>
            <person name="Grunwald N.J."/>
            <person name="Horn K."/>
            <person name="Horner N.R."/>
            <person name="Hu C.H."/>
            <person name="Huitema E."/>
            <person name="Jeong D.H."/>
            <person name="Jones A.M."/>
            <person name="Jones J.D."/>
            <person name="Jones R.W."/>
            <person name="Karlsson E.K."/>
            <person name="Kunjeti S.G."/>
            <person name="Lamour K."/>
            <person name="Liu Z."/>
            <person name="Ma L."/>
            <person name="Maclean D."/>
            <person name="Chibucos M.C."/>
            <person name="McDonald H."/>
            <person name="McWalters J."/>
            <person name="Meijer H.J."/>
            <person name="Morgan W."/>
            <person name="Morris P.F."/>
            <person name="Munro C.A."/>
            <person name="O'Neill K."/>
            <person name="Ospina-Giraldo M."/>
            <person name="Pinzon A."/>
            <person name="Pritchard L."/>
            <person name="Ramsahoye B."/>
            <person name="Ren Q."/>
            <person name="Restrepo S."/>
            <person name="Roy S."/>
            <person name="Sadanandom A."/>
            <person name="Savidor A."/>
            <person name="Schornack S."/>
            <person name="Schwartz D.C."/>
            <person name="Schumann U.D."/>
            <person name="Schwessinger B."/>
            <person name="Seyer L."/>
            <person name="Sharpe T."/>
            <person name="Silvar C."/>
            <person name="Song J."/>
            <person name="Studholme D.J."/>
            <person name="Sykes S."/>
            <person name="Thines M."/>
            <person name="van de Vondervoort P.J."/>
            <person name="Phuntumart V."/>
            <person name="Wawra S."/>
            <person name="Weide R."/>
            <person name="Win J."/>
            <person name="Young C."/>
            <person name="Zhou S."/>
            <person name="Fry W."/>
            <person name="Meyers B.C."/>
            <person name="van West P."/>
            <person name="Ristaino J."/>
            <person name="Govers F."/>
            <person name="Birch P.R."/>
            <person name="Whisson S.C."/>
            <person name="Judelson H.S."/>
            <person name="Nusbaum C."/>
        </authorList>
    </citation>
    <scope>NUCLEOTIDE SEQUENCE [LARGE SCALE GENOMIC DNA]</scope>
    <source>
        <strain evidence="2">T30-4</strain>
    </source>
</reference>
<proteinExistence type="predicted"/>
<evidence type="ECO:0000313" key="1">
    <source>
        <dbReference type="EMBL" id="EEY64791.1"/>
    </source>
</evidence>
<dbReference type="eggNOG" id="ENOG502SN3F">
    <property type="taxonomic scope" value="Eukaryota"/>
</dbReference>
<dbReference type="AlphaFoldDB" id="D0NT35"/>
<evidence type="ECO:0000313" key="2">
    <source>
        <dbReference type="Proteomes" id="UP000006643"/>
    </source>
</evidence>
<evidence type="ECO:0008006" key="3">
    <source>
        <dbReference type="Google" id="ProtNLM"/>
    </source>
</evidence>
<dbReference type="OMA" id="HEYFANM"/>
<keyword evidence="2" id="KW-1185">Reference proteome</keyword>
<dbReference type="RefSeq" id="XP_002897718.1">
    <property type="nucleotide sequence ID" value="XM_002897672.1"/>
</dbReference>
<dbReference type="CDD" id="cd14686">
    <property type="entry name" value="bZIP"/>
    <property type="match status" value="1"/>
</dbReference>